<evidence type="ECO:0000256" key="6">
    <source>
        <dbReference type="ARBA" id="ARBA00022723"/>
    </source>
</evidence>
<keyword evidence="18" id="KW-1185">Reference proteome</keyword>
<comment type="catalytic activity">
    <reaction evidence="1 14">
        <text>[HPr protein]-L-serine + ATP = [HPr protein]-O-phospho-L-serine + ADP + H(+)</text>
        <dbReference type="Rhea" id="RHEA:46600"/>
        <dbReference type="Rhea" id="RHEA-COMP:11602"/>
        <dbReference type="Rhea" id="RHEA-COMP:11603"/>
        <dbReference type="ChEBI" id="CHEBI:15378"/>
        <dbReference type="ChEBI" id="CHEBI:29999"/>
        <dbReference type="ChEBI" id="CHEBI:30616"/>
        <dbReference type="ChEBI" id="CHEBI:83421"/>
        <dbReference type="ChEBI" id="CHEBI:456216"/>
    </reaction>
</comment>
<feature type="active site" evidence="14">
    <location>
        <position position="140"/>
    </location>
</feature>
<dbReference type="HOGENOM" id="CLU_052030_0_1_9"/>
<dbReference type="RefSeq" id="WP_005604386.1">
    <property type="nucleotide sequence ID" value="NZ_GG663524.1"/>
</dbReference>
<dbReference type="GO" id="GO:0000287">
    <property type="term" value="F:magnesium ion binding"/>
    <property type="evidence" value="ECO:0007669"/>
    <property type="project" value="UniProtKB-UniRule"/>
</dbReference>
<evidence type="ECO:0000313" key="17">
    <source>
        <dbReference type="EMBL" id="EFF67438.1"/>
    </source>
</evidence>
<evidence type="ECO:0000256" key="5">
    <source>
        <dbReference type="ARBA" id="ARBA00022679"/>
    </source>
</evidence>
<evidence type="ECO:0000256" key="1">
    <source>
        <dbReference type="ARBA" id="ARBA00001120"/>
    </source>
</evidence>
<proteinExistence type="inferred from homology"/>
<evidence type="ECO:0000256" key="3">
    <source>
        <dbReference type="ARBA" id="ARBA00006883"/>
    </source>
</evidence>
<evidence type="ECO:0000256" key="9">
    <source>
        <dbReference type="ARBA" id="ARBA00022840"/>
    </source>
</evidence>
<dbReference type="Proteomes" id="UP000006238">
    <property type="component" value="Unassembled WGS sequence"/>
</dbReference>
<dbReference type="PANTHER" id="PTHR30305">
    <property type="entry name" value="PROTEIN YJDM-RELATED"/>
    <property type="match status" value="1"/>
</dbReference>
<keyword evidence="4 14" id="KW-0723">Serine/threonine-protein kinase</keyword>
<comment type="miscellaneous">
    <text evidence="14">Both phosphorylation and phosphorolysis are carried out by the same active site and suggest a common mechanism for both reactions.</text>
</comment>
<evidence type="ECO:0000256" key="12">
    <source>
        <dbReference type="ARBA" id="ARBA00023277"/>
    </source>
</evidence>
<keyword evidence="10 14" id="KW-0460">Magnesium</keyword>
<comment type="caution">
    <text evidence="17">The sequence shown here is derived from an EMBL/GenBank/DDBJ whole genome shotgun (WGS) entry which is preliminary data.</text>
</comment>
<feature type="region of interest" description="Important for the catalytic mechanism of dephosphorylation" evidence="14">
    <location>
        <begin position="266"/>
        <end position="271"/>
    </location>
</feature>
<keyword evidence="7 14" id="KW-0547">Nucleotide-binding</keyword>
<name>D4S2I3_9FIRM</name>
<protein>
    <recommendedName>
        <fullName evidence="14">HPr kinase/phosphorylase</fullName>
        <shortName evidence="14">HPrK/P</shortName>
        <ecNumber evidence="14">2.7.11.-</ecNumber>
        <ecNumber evidence="14">2.7.4.-</ecNumber>
    </recommendedName>
    <alternativeName>
        <fullName evidence="14">HPr(Ser) kinase/phosphorylase</fullName>
    </alternativeName>
</protein>
<feature type="binding site" evidence="14">
    <location>
        <position position="204"/>
    </location>
    <ligand>
        <name>Mg(2+)</name>
        <dbReference type="ChEBI" id="CHEBI:18420"/>
    </ligand>
</feature>
<feature type="active site" description="Proton acceptor; for phosphorylation activity. Proton donor; for dephosphorylation activity" evidence="14">
    <location>
        <position position="179"/>
    </location>
</feature>
<comment type="similarity">
    <text evidence="3 14">Belongs to the HPrK/P family.</text>
</comment>
<feature type="domain" description="HPr kinase/phosphorylase C-terminal" evidence="16">
    <location>
        <begin position="132"/>
        <end position="300"/>
    </location>
</feature>
<sequence length="309" mass="35287">MSEELKVEKIIEKMDLKILTPDIDVGSKVVMVPDINRPALQLAGFFDHFDNERVQIIGRVEAAYMKQMSDDDKRERYDRLLSYNIPCIIYCRNEVPDELMIEAARKYKIPLLQASQVTSSFEAEIIRWMKVELAPTISIHGVLVDVYGEGVLITGESGIGKSEAALELIKRGHRLVTDDVVEIRKVSDETLIGTAPEITRHFIELRGIGIIDVKTLFGVESVKETQGIDMVIHLEDWDKEKEYDRFGLEEEYTEILGNKVVCHNLPVRPGRNLAVIVESAAVNWRQKKMGYNAARELYNRVQNSINRKE</sequence>
<evidence type="ECO:0000256" key="14">
    <source>
        <dbReference type="HAMAP-Rule" id="MF_01249"/>
    </source>
</evidence>
<evidence type="ECO:0000256" key="7">
    <source>
        <dbReference type="ARBA" id="ARBA00022741"/>
    </source>
</evidence>
<dbReference type="FunFam" id="3.40.50.300:FF:000174">
    <property type="entry name" value="HPr kinase/phosphorylase"/>
    <property type="match status" value="1"/>
</dbReference>
<keyword evidence="11 14" id="KW-0511">Multifunctional enzyme</keyword>
<reference evidence="17 18" key="1">
    <citation type="submission" date="2010-02" db="EMBL/GenBank/DDBJ databases">
        <authorList>
            <person name="Weinstock G."/>
            <person name="Sodergren E."/>
            <person name="Clifton S."/>
            <person name="Fulton L."/>
            <person name="Fulton B."/>
            <person name="Courtney L."/>
            <person name="Fronick C."/>
            <person name="Harrison M."/>
            <person name="Strong C."/>
            <person name="Farmer C."/>
            <person name="Delahaunty K."/>
            <person name="Markovic C."/>
            <person name="Hall O."/>
            <person name="Minx P."/>
            <person name="Tomlinson C."/>
            <person name="Mitreva M."/>
            <person name="Nelson J."/>
            <person name="Hou S."/>
            <person name="Wollam A."/>
            <person name="Pepin K.H."/>
            <person name="Johnson M."/>
            <person name="Bhonagiri V."/>
            <person name="Zhang X."/>
            <person name="Suruliraj S."/>
            <person name="Warren W."/>
            <person name="Chinwalla A."/>
            <person name="Mardis E.R."/>
            <person name="Wilson R.K."/>
        </authorList>
    </citation>
    <scope>NUCLEOTIDE SEQUENCE [LARGE SCALE GENOMIC DNA]</scope>
    <source>
        <strain evidence="17 18">DSM 2876</strain>
    </source>
</reference>
<keyword evidence="12 14" id="KW-0119">Carbohydrate metabolism</keyword>
<evidence type="ECO:0000256" key="2">
    <source>
        <dbReference type="ARBA" id="ARBA00001946"/>
    </source>
</evidence>
<accession>D4S2I3</accession>
<dbReference type="EC" id="2.7.4.-" evidence="14"/>
<keyword evidence="9 14" id="KW-0067">ATP-binding</keyword>
<dbReference type="InterPro" id="IPR011104">
    <property type="entry name" value="Hpr_kin/Pase_C"/>
</dbReference>
<dbReference type="STRING" id="45851.BHV86_04130"/>
<dbReference type="GO" id="GO:0006109">
    <property type="term" value="P:regulation of carbohydrate metabolic process"/>
    <property type="evidence" value="ECO:0007669"/>
    <property type="project" value="UniProtKB-UniRule"/>
</dbReference>
<feature type="binding site" evidence="14">
    <location>
        <begin position="155"/>
        <end position="162"/>
    </location>
    <ligand>
        <name>ATP</name>
        <dbReference type="ChEBI" id="CHEBI:30616"/>
    </ligand>
</feature>
<dbReference type="NCBIfam" id="TIGR00679">
    <property type="entry name" value="hpr-ser"/>
    <property type="match status" value="1"/>
</dbReference>
<dbReference type="CDD" id="cd01918">
    <property type="entry name" value="HprK_C"/>
    <property type="match status" value="1"/>
</dbReference>
<dbReference type="InterPro" id="IPR027417">
    <property type="entry name" value="P-loop_NTPase"/>
</dbReference>
<dbReference type="EMBL" id="ABWN01000040">
    <property type="protein sequence ID" value="EFF67438.1"/>
    <property type="molecule type" value="Genomic_DNA"/>
</dbReference>
<dbReference type="Gene3D" id="3.40.1390.20">
    <property type="entry name" value="HprK N-terminal domain-like"/>
    <property type="match status" value="1"/>
</dbReference>
<evidence type="ECO:0000259" key="15">
    <source>
        <dbReference type="Pfam" id="PF02603"/>
    </source>
</evidence>
<dbReference type="GO" id="GO:0004674">
    <property type="term" value="F:protein serine/threonine kinase activity"/>
    <property type="evidence" value="ECO:0007669"/>
    <property type="project" value="UniProtKB-KW"/>
</dbReference>
<evidence type="ECO:0000256" key="11">
    <source>
        <dbReference type="ARBA" id="ARBA00023268"/>
    </source>
</evidence>
<dbReference type="EC" id="2.7.11.-" evidence="14"/>
<comment type="cofactor">
    <cofactor evidence="2 14">
        <name>Mg(2+)</name>
        <dbReference type="ChEBI" id="CHEBI:18420"/>
    </cofactor>
</comment>
<feature type="active site" evidence="14">
    <location>
        <position position="161"/>
    </location>
</feature>
<dbReference type="InterPro" id="IPR003755">
    <property type="entry name" value="HPr(Ser)_kin/Pase"/>
</dbReference>
<dbReference type="InterPro" id="IPR028979">
    <property type="entry name" value="Ser_kin/Pase_Hpr-like_N_sf"/>
</dbReference>
<dbReference type="Gene3D" id="3.40.50.300">
    <property type="entry name" value="P-loop containing nucleotide triphosphate hydrolases"/>
    <property type="match status" value="1"/>
</dbReference>
<dbReference type="Pfam" id="PF02603">
    <property type="entry name" value="Hpr_kinase_N"/>
    <property type="match status" value="1"/>
</dbReference>
<feature type="domain" description="HPr(Ser) kinase/phosphorylase N-terminal" evidence="15">
    <location>
        <begin position="6"/>
        <end position="129"/>
    </location>
</feature>
<dbReference type="PANTHER" id="PTHR30305:SF1">
    <property type="entry name" value="HPR KINASE_PHOSPHORYLASE"/>
    <property type="match status" value="1"/>
</dbReference>
<comment type="domain">
    <text evidence="14">The Walker A ATP-binding motif also binds Pi and PPi.</text>
</comment>
<feature type="binding site" evidence="14">
    <location>
        <position position="162"/>
    </location>
    <ligand>
        <name>Mg(2+)</name>
        <dbReference type="ChEBI" id="CHEBI:18420"/>
    </ligand>
</feature>
<keyword evidence="6 14" id="KW-0479">Metal-binding</keyword>
<comment type="catalytic activity">
    <reaction evidence="13 14">
        <text>[HPr protein]-O-phospho-L-serine + phosphate + H(+) = [HPr protein]-L-serine + diphosphate</text>
        <dbReference type="Rhea" id="RHEA:46604"/>
        <dbReference type="Rhea" id="RHEA-COMP:11602"/>
        <dbReference type="Rhea" id="RHEA-COMP:11603"/>
        <dbReference type="ChEBI" id="CHEBI:15378"/>
        <dbReference type="ChEBI" id="CHEBI:29999"/>
        <dbReference type="ChEBI" id="CHEBI:33019"/>
        <dbReference type="ChEBI" id="CHEBI:43474"/>
        <dbReference type="ChEBI" id="CHEBI:83421"/>
    </reaction>
</comment>
<comment type="subunit">
    <text evidence="14">Homohexamer.</text>
</comment>
<dbReference type="GO" id="GO:0005524">
    <property type="term" value="F:ATP binding"/>
    <property type="evidence" value="ECO:0007669"/>
    <property type="project" value="UniProtKB-UniRule"/>
</dbReference>
<evidence type="ECO:0000256" key="8">
    <source>
        <dbReference type="ARBA" id="ARBA00022777"/>
    </source>
</evidence>
<keyword evidence="8 14" id="KW-0418">Kinase</keyword>
<dbReference type="Pfam" id="PF07475">
    <property type="entry name" value="Hpr_kinase_C"/>
    <property type="match status" value="1"/>
</dbReference>
<organism evidence="17 18">
    <name type="scientific">Eshraghiella crossota DSM 2876</name>
    <dbReference type="NCBI Taxonomy" id="511680"/>
    <lineage>
        <taxon>Bacteria</taxon>
        <taxon>Bacillati</taxon>
        <taxon>Bacillota</taxon>
        <taxon>Clostridia</taxon>
        <taxon>Lachnospirales</taxon>
        <taxon>Lachnospiraceae</taxon>
        <taxon>Eshraghiella</taxon>
    </lineage>
</organism>
<dbReference type="eggNOG" id="COG1493">
    <property type="taxonomic scope" value="Bacteria"/>
</dbReference>
<dbReference type="InterPro" id="IPR011126">
    <property type="entry name" value="Hpr_kin/Pase_Hpr_N"/>
</dbReference>
<dbReference type="GeneID" id="98917585"/>
<evidence type="ECO:0000256" key="10">
    <source>
        <dbReference type="ARBA" id="ARBA00022842"/>
    </source>
</evidence>
<evidence type="ECO:0000313" key="18">
    <source>
        <dbReference type="Proteomes" id="UP000006238"/>
    </source>
</evidence>
<feature type="active site" evidence="14">
    <location>
        <position position="245"/>
    </location>
</feature>
<keyword evidence="5 14" id="KW-0808">Transferase</keyword>
<gene>
    <name evidence="14 17" type="primary">hprK</name>
    <name evidence="17" type="ORF">BUTYVIB_02305</name>
</gene>
<dbReference type="HAMAP" id="MF_01249">
    <property type="entry name" value="HPr_kinase"/>
    <property type="match status" value="1"/>
</dbReference>
<dbReference type="AlphaFoldDB" id="D4S2I3"/>
<feature type="region of interest" description="Important for the catalytic mechanism of both phosphorylation and dephosphorylation" evidence="14">
    <location>
        <begin position="203"/>
        <end position="212"/>
    </location>
</feature>
<dbReference type="SUPFAM" id="SSF53795">
    <property type="entry name" value="PEP carboxykinase-like"/>
    <property type="match status" value="1"/>
</dbReference>
<evidence type="ECO:0000256" key="4">
    <source>
        <dbReference type="ARBA" id="ARBA00022527"/>
    </source>
</evidence>
<dbReference type="GO" id="GO:0000155">
    <property type="term" value="F:phosphorelay sensor kinase activity"/>
    <property type="evidence" value="ECO:0007669"/>
    <property type="project" value="InterPro"/>
</dbReference>
<dbReference type="GO" id="GO:0004712">
    <property type="term" value="F:protein serine/threonine/tyrosine kinase activity"/>
    <property type="evidence" value="ECO:0007669"/>
    <property type="project" value="UniProtKB-UniRule"/>
</dbReference>
<evidence type="ECO:0000259" key="16">
    <source>
        <dbReference type="Pfam" id="PF07475"/>
    </source>
</evidence>
<dbReference type="SUPFAM" id="SSF75138">
    <property type="entry name" value="HprK N-terminal domain-like"/>
    <property type="match status" value="1"/>
</dbReference>
<evidence type="ECO:0000256" key="13">
    <source>
        <dbReference type="ARBA" id="ARBA00047657"/>
    </source>
</evidence>
<comment type="function">
    <text evidence="14">Catalyzes the ATP- as well as the pyrophosphate-dependent phosphorylation of a specific serine residue in HPr, a phosphocarrier protein of the phosphoenolpyruvate-dependent sugar phosphotransferase system (PTS). HprK/P also catalyzes the pyrophosphate-producing, inorganic phosphate-dependent dephosphorylation (phosphorolysis) of seryl-phosphorylated HPr (P-Ser-HPr). The two antagonistic activities of HprK/P are regulated by several intracellular metabolites, which change their concentration in response to the absence or presence of rapidly metabolisable carbon sources (glucose, fructose, etc.) in the growth medium. Therefore, by controlling the phosphorylation state of HPr, HPrK/P is a sensor enzyme that plays a major role in the regulation of carbon metabolism and sugar transport: it mediates carbon catabolite repression (CCR), and regulates PTS-catalyzed carbohydrate uptake and inducer exclusion.</text>
</comment>